<keyword evidence="1" id="KW-0472">Membrane</keyword>
<reference evidence="2" key="1">
    <citation type="journal article" date="2023" name="Mol. Phylogenet. Evol.">
        <title>Genome-scale phylogeny and comparative genomics of the fungal order Sordariales.</title>
        <authorList>
            <person name="Hensen N."/>
            <person name="Bonometti L."/>
            <person name="Westerberg I."/>
            <person name="Brannstrom I.O."/>
            <person name="Guillou S."/>
            <person name="Cros-Aarteil S."/>
            <person name="Calhoun S."/>
            <person name="Haridas S."/>
            <person name="Kuo A."/>
            <person name="Mondo S."/>
            <person name="Pangilinan J."/>
            <person name="Riley R."/>
            <person name="LaButti K."/>
            <person name="Andreopoulos B."/>
            <person name="Lipzen A."/>
            <person name="Chen C."/>
            <person name="Yan M."/>
            <person name="Daum C."/>
            <person name="Ng V."/>
            <person name="Clum A."/>
            <person name="Steindorff A."/>
            <person name="Ohm R.A."/>
            <person name="Martin F."/>
            <person name="Silar P."/>
            <person name="Natvig D.O."/>
            <person name="Lalanne C."/>
            <person name="Gautier V."/>
            <person name="Ament-Velasquez S.L."/>
            <person name="Kruys A."/>
            <person name="Hutchinson M.I."/>
            <person name="Powell A.J."/>
            <person name="Barry K."/>
            <person name="Miller A.N."/>
            <person name="Grigoriev I.V."/>
            <person name="Debuchy R."/>
            <person name="Gladieux P."/>
            <person name="Hiltunen Thoren M."/>
            <person name="Johannesson H."/>
        </authorList>
    </citation>
    <scope>NUCLEOTIDE SEQUENCE</scope>
    <source>
        <strain evidence="2">CBS 123565</strain>
    </source>
</reference>
<proteinExistence type="predicted"/>
<dbReference type="Proteomes" id="UP001304895">
    <property type="component" value="Unassembled WGS sequence"/>
</dbReference>
<keyword evidence="3" id="KW-1185">Reference proteome</keyword>
<sequence length="114" mass="12328">MKTDSGWGGKIATSSAQALHIYLRYQRSQCAVLVGRLCSSLIIIIIIAGSIGRSCQVVSDNHPEASSLYLAFTSKYNSAHISRVGSALESIQSVLSLNSYIHDHLPISHSVLEK</sequence>
<evidence type="ECO:0000313" key="2">
    <source>
        <dbReference type="EMBL" id="KAK4136886.1"/>
    </source>
</evidence>
<reference evidence="2" key="2">
    <citation type="submission" date="2023-05" db="EMBL/GenBank/DDBJ databases">
        <authorList>
            <consortium name="Lawrence Berkeley National Laboratory"/>
            <person name="Steindorff A."/>
            <person name="Hensen N."/>
            <person name="Bonometti L."/>
            <person name="Westerberg I."/>
            <person name="Brannstrom I.O."/>
            <person name="Guillou S."/>
            <person name="Cros-Aarteil S."/>
            <person name="Calhoun S."/>
            <person name="Haridas S."/>
            <person name="Kuo A."/>
            <person name="Mondo S."/>
            <person name="Pangilinan J."/>
            <person name="Riley R."/>
            <person name="Labutti K."/>
            <person name="Andreopoulos B."/>
            <person name="Lipzen A."/>
            <person name="Chen C."/>
            <person name="Yanf M."/>
            <person name="Daum C."/>
            <person name="Ng V."/>
            <person name="Clum A."/>
            <person name="Ohm R."/>
            <person name="Martin F."/>
            <person name="Silar P."/>
            <person name="Natvig D."/>
            <person name="Lalanne C."/>
            <person name="Gautier V."/>
            <person name="Ament-Velasquez S.L."/>
            <person name="Kruys A."/>
            <person name="Hutchinson M.I."/>
            <person name="Powell A.J."/>
            <person name="Barry K."/>
            <person name="Miller A.N."/>
            <person name="Grigoriev I.V."/>
            <person name="Debuchy R."/>
            <person name="Gladieux P."/>
            <person name="Thoren M.H."/>
            <person name="Johannesson H."/>
        </authorList>
    </citation>
    <scope>NUCLEOTIDE SEQUENCE</scope>
    <source>
        <strain evidence="2">CBS 123565</strain>
    </source>
</reference>
<gene>
    <name evidence="2" type="ORF">BT67DRAFT_193648</name>
</gene>
<keyword evidence="1" id="KW-1133">Transmembrane helix</keyword>
<comment type="caution">
    <text evidence="2">The sequence shown here is derived from an EMBL/GenBank/DDBJ whole genome shotgun (WGS) entry which is preliminary data.</text>
</comment>
<organism evidence="2 3">
    <name type="scientific">Trichocladium antarcticum</name>
    <dbReference type="NCBI Taxonomy" id="1450529"/>
    <lineage>
        <taxon>Eukaryota</taxon>
        <taxon>Fungi</taxon>
        <taxon>Dikarya</taxon>
        <taxon>Ascomycota</taxon>
        <taxon>Pezizomycotina</taxon>
        <taxon>Sordariomycetes</taxon>
        <taxon>Sordariomycetidae</taxon>
        <taxon>Sordariales</taxon>
        <taxon>Chaetomiaceae</taxon>
        <taxon>Trichocladium</taxon>
    </lineage>
</organism>
<accession>A0AAN6UQC2</accession>
<protein>
    <submittedName>
        <fullName evidence="2">Uncharacterized protein</fullName>
    </submittedName>
</protein>
<feature type="transmembrane region" description="Helical" evidence="1">
    <location>
        <begin position="30"/>
        <end position="51"/>
    </location>
</feature>
<name>A0AAN6UQC2_9PEZI</name>
<dbReference type="AlphaFoldDB" id="A0AAN6UQC2"/>
<keyword evidence="1" id="KW-0812">Transmembrane</keyword>
<evidence type="ECO:0000313" key="3">
    <source>
        <dbReference type="Proteomes" id="UP001304895"/>
    </source>
</evidence>
<evidence type="ECO:0000256" key="1">
    <source>
        <dbReference type="SAM" id="Phobius"/>
    </source>
</evidence>
<dbReference type="EMBL" id="MU853403">
    <property type="protein sequence ID" value="KAK4136886.1"/>
    <property type="molecule type" value="Genomic_DNA"/>
</dbReference>